<feature type="non-terminal residue" evidence="1">
    <location>
        <position position="1"/>
    </location>
</feature>
<sequence>ILEKIKKNIYDAMIYYWNVPNEVSLMAALLDPRYKSLDFLENDTEKQQVIQKLRDELGEIEEITSEPNNLPPSNIKTSTRSHKEYFQQRKMRRKKEPPNMQNFDEISNYLSLPSALETENPLSWWK</sequence>
<gene>
    <name evidence="1" type="ORF">RPERSI_LOCUS32436</name>
</gene>
<keyword evidence="2" id="KW-1185">Reference proteome</keyword>
<feature type="non-terminal residue" evidence="1">
    <location>
        <position position="126"/>
    </location>
</feature>
<accession>A0ACA9SKQ0</accession>
<name>A0ACA9SKQ0_9GLOM</name>
<organism evidence="1 2">
    <name type="scientific">Racocetra persica</name>
    <dbReference type="NCBI Taxonomy" id="160502"/>
    <lineage>
        <taxon>Eukaryota</taxon>
        <taxon>Fungi</taxon>
        <taxon>Fungi incertae sedis</taxon>
        <taxon>Mucoromycota</taxon>
        <taxon>Glomeromycotina</taxon>
        <taxon>Glomeromycetes</taxon>
        <taxon>Diversisporales</taxon>
        <taxon>Gigasporaceae</taxon>
        <taxon>Racocetra</taxon>
    </lineage>
</organism>
<evidence type="ECO:0000313" key="1">
    <source>
        <dbReference type="EMBL" id="CAG8842699.1"/>
    </source>
</evidence>
<protein>
    <submittedName>
        <fullName evidence="1">26701_t:CDS:1</fullName>
    </submittedName>
</protein>
<evidence type="ECO:0000313" key="2">
    <source>
        <dbReference type="Proteomes" id="UP000789920"/>
    </source>
</evidence>
<dbReference type="EMBL" id="CAJVQC010135260">
    <property type="protein sequence ID" value="CAG8842699.1"/>
    <property type="molecule type" value="Genomic_DNA"/>
</dbReference>
<comment type="caution">
    <text evidence="1">The sequence shown here is derived from an EMBL/GenBank/DDBJ whole genome shotgun (WGS) entry which is preliminary data.</text>
</comment>
<dbReference type="Proteomes" id="UP000789920">
    <property type="component" value="Unassembled WGS sequence"/>
</dbReference>
<proteinExistence type="predicted"/>
<reference evidence="1" key="1">
    <citation type="submission" date="2021-06" db="EMBL/GenBank/DDBJ databases">
        <authorList>
            <person name="Kallberg Y."/>
            <person name="Tangrot J."/>
            <person name="Rosling A."/>
        </authorList>
    </citation>
    <scope>NUCLEOTIDE SEQUENCE</scope>
    <source>
        <strain evidence="1">MA461A</strain>
    </source>
</reference>